<accession>A0A4Y9ZXJ8</accession>
<gene>
    <name evidence="2" type="ORF">EWM64_g5213</name>
</gene>
<organism evidence="2 3">
    <name type="scientific">Hericium alpestre</name>
    <dbReference type="NCBI Taxonomy" id="135208"/>
    <lineage>
        <taxon>Eukaryota</taxon>
        <taxon>Fungi</taxon>
        <taxon>Dikarya</taxon>
        <taxon>Basidiomycota</taxon>
        <taxon>Agaricomycotina</taxon>
        <taxon>Agaricomycetes</taxon>
        <taxon>Russulales</taxon>
        <taxon>Hericiaceae</taxon>
        <taxon>Hericium</taxon>
    </lineage>
</organism>
<sequence>MEDEDKVNEAEASQDEDCDSHKLDVVVVQPKHKTSKRVTQPSRQKEDKSDHLIDVAGPMLSDRGFFFDDDEVHLSKLPDNINSDYESNGNRSPSPPPLPSHSVPPTSTSHASNIFSMSQMATSSQAANRGSTINTSASRSHHAPSSTSMQKAPASTLQTNASTSSDKAPSSARLPGQHARSLSKLQVVEVCSNHACSLSMPSVSSISHTDSTLTALSFSQASASTKDTEAGDDNKFPAVHASRSFKNFNLPVPADEFRKLVVLIWCHYFSTHTDPWNMEGLVEHAQAAFNKAFPDSEQLI</sequence>
<proteinExistence type="predicted"/>
<evidence type="ECO:0000313" key="2">
    <source>
        <dbReference type="EMBL" id="TFY78797.1"/>
    </source>
</evidence>
<reference evidence="2 3" key="1">
    <citation type="submission" date="2019-02" db="EMBL/GenBank/DDBJ databases">
        <title>Genome sequencing of the rare red list fungi Hericium alpestre (H. flagellum).</title>
        <authorList>
            <person name="Buettner E."/>
            <person name="Kellner H."/>
        </authorList>
    </citation>
    <scope>NUCLEOTIDE SEQUENCE [LARGE SCALE GENOMIC DNA]</scope>
    <source>
        <strain evidence="2 3">DSM 108284</strain>
    </source>
</reference>
<feature type="compositionally biased region" description="Basic and acidic residues" evidence="1">
    <location>
        <begin position="43"/>
        <end position="52"/>
    </location>
</feature>
<feature type="compositionally biased region" description="Polar residues" evidence="1">
    <location>
        <begin position="80"/>
        <end position="91"/>
    </location>
</feature>
<name>A0A4Y9ZXJ8_9AGAM</name>
<dbReference type="AlphaFoldDB" id="A0A4Y9ZXJ8"/>
<dbReference type="EMBL" id="SFCI01000614">
    <property type="protein sequence ID" value="TFY78797.1"/>
    <property type="molecule type" value="Genomic_DNA"/>
</dbReference>
<feature type="region of interest" description="Disordered" evidence="1">
    <location>
        <begin position="75"/>
        <end position="179"/>
    </location>
</feature>
<feature type="region of interest" description="Disordered" evidence="1">
    <location>
        <begin position="1"/>
        <end position="52"/>
    </location>
</feature>
<comment type="caution">
    <text evidence="2">The sequence shown here is derived from an EMBL/GenBank/DDBJ whole genome shotgun (WGS) entry which is preliminary data.</text>
</comment>
<protein>
    <submittedName>
        <fullName evidence="2">Uncharacterized protein</fullName>
    </submittedName>
</protein>
<feature type="compositionally biased region" description="Polar residues" evidence="1">
    <location>
        <begin position="128"/>
        <end position="168"/>
    </location>
</feature>
<keyword evidence="3" id="KW-1185">Reference proteome</keyword>
<evidence type="ECO:0000313" key="3">
    <source>
        <dbReference type="Proteomes" id="UP000298061"/>
    </source>
</evidence>
<feature type="compositionally biased region" description="Acidic residues" evidence="1">
    <location>
        <begin position="1"/>
        <end position="18"/>
    </location>
</feature>
<evidence type="ECO:0000256" key="1">
    <source>
        <dbReference type="SAM" id="MobiDB-lite"/>
    </source>
</evidence>
<dbReference type="Proteomes" id="UP000298061">
    <property type="component" value="Unassembled WGS sequence"/>
</dbReference>
<feature type="compositionally biased region" description="Low complexity" evidence="1">
    <location>
        <begin position="100"/>
        <end position="127"/>
    </location>
</feature>